<accession>D5WUG8</accession>
<dbReference type="OrthoDB" id="9813612at2"/>
<evidence type="ECO:0000256" key="7">
    <source>
        <dbReference type="ARBA" id="ARBA00022679"/>
    </source>
</evidence>
<dbReference type="SUPFAM" id="SSF53383">
    <property type="entry name" value="PLP-dependent transferases"/>
    <property type="match status" value="1"/>
</dbReference>
<evidence type="ECO:0000256" key="4">
    <source>
        <dbReference type="ARBA" id="ARBA00011738"/>
    </source>
</evidence>
<dbReference type="EMBL" id="CP002017">
    <property type="protein sequence ID" value="ADG05358.1"/>
    <property type="molecule type" value="Genomic_DNA"/>
</dbReference>
<name>D5WUG8_KYRT2</name>
<keyword evidence="14" id="KW-1185">Reference proteome</keyword>
<comment type="pathway">
    <text evidence="2 11">Amino-acid biosynthesis; L-histidine biosynthesis; L-histidine from 5-phospho-alpha-D-ribose 1-diphosphate: step 7/9.</text>
</comment>
<dbReference type="Pfam" id="PF00155">
    <property type="entry name" value="Aminotran_1_2"/>
    <property type="match status" value="1"/>
</dbReference>
<dbReference type="HOGENOM" id="CLU_017584_3_3_9"/>
<keyword evidence="8 11" id="KW-0663">Pyridoxal phosphate</keyword>
<keyword evidence="6 11" id="KW-0028">Amino-acid biosynthesis</keyword>
<dbReference type="HAMAP" id="MF_01023">
    <property type="entry name" value="HisC_aminotrans_2"/>
    <property type="match status" value="1"/>
</dbReference>
<dbReference type="InterPro" id="IPR015424">
    <property type="entry name" value="PyrdxlP-dep_Trfase"/>
</dbReference>
<organism evidence="13 14">
    <name type="scientific">Kyrpidia tusciae (strain DSM 2912 / NBRC 15312 / T2)</name>
    <name type="common">Bacillus tusciae</name>
    <dbReference type="NCBI Taxonomy" id="562970"/>
    <lineage>
        <taxon>Bacteria</taxon>
        <taxon>Bacillati</taxon>
        <taxon>Bacillota</taxon>
        <taxon>Bacilli</taxon>
        <taxon>Bacillales</taxon>
        <taxon>Alicyclobacillaceae</taxon>
        <taxon>Kyrpidia</taxon>
    </lineage>
</organism>
<dbReference type="GO" id="GO:0030170">
    <property type="term" value="F:pyridoxal phosphate binding"/>
    <property type="evidence" value="ECO:0007669"/>
    <property type="project" value="InterPro"/>
</dbReference>
<evidence type="ECO:0000256" key="2">
    <source>
        <dbReference type="ARBA" id="ARBA00005011"/>
    </source>
</evidence>
<keyword evidence="5 11" id="KW-0032">Aminotransferase</keyword>
<dbReference type="EC" id="2.6.1.9" evidence="11"/>
<dbReference type="InterPro" id="IPR050106">
    <property type="entry name" value="HistidinolP_aminotransfase"/>
</dbReference>
<evidence type="ECO:0000256" key="10">
    <source>
        <dbReference type="ARBA" id="ARBA00047481"/>
    </source>
</evidence>
<feature type="domain" description="Aminotransferase class I/classII large" evidence="12">
    <location>
        <begin position="35"/>
        <end position="360"/>
    </location>
</feature>
<dbReference type="InterPro" id="IPR015421">
    <property type="entry name" value="PyrdxlP-dep_Trfase_major"/>
</dbReference>
<dbReference type="GO" id="GO:0004400">
    <property type="term" value="F:histidinol-phosphate transaminase activity"/>
    <property type="evidence" value="ECO:0007669"/>
    <property type="project" value="UniProtKB-UniRule"/>
</dbReference>
<reference evidence="13 14" key="1">
    <citation type="journal article" date="2011" name="Stand. Genomic Sci.">
        <title>Complete genome sequence of the thermophilic, hydrogen-oxidizing Bacillus tusciae type strain (T2) and reclassification in the new genus, Kyrpidia gen. nov. as Kyrpidia tusciae comb. nov. and emendation of the family Alicyclobacillaceae da Costa and Rainey, 2010.</title>
        <authorList>
            <person name="Klenk H.P."/>
            <person name="Lapidus A."/>
            <person name="Chertkov O."/>
            <person name="Copeland A."/>
            <person name="Del Rio T.G."/>
            <person name="Nolan M."/>
            <person name="Lucas S."/>
            <person name="Chen F."/>
            <person name="Tice H."/>
            <person name="Cheng J.F."/>
            <person name="Han C."/>
            <person name="Bruce D."/>
            <person name="Goodwin L."/>
            <person name="Pitluck S."/>
            <person name="Pati A."/>
            <person name="Ivanova N."/>
            <person name="Mavromatis K."/>
            <person name="Daum C."/>
            <person name="Chen A."/>
            <person name="Palaniappan K."/>
            <person name="Chang Y.J."/>
            <person name="Land M."/>
            <person name="Hauser L."/>
            <person name="Jeffries C.D."/>
            <person name="Detter J.C."/>
            <person name="Rohde M."/>
            <person name="Abt B."/>
            <person name="Pukall R."/>
            <person name="Goker M."/>
            <person name="Bristow J."/>
            <person name="Markowitz V."/>
            <person name="Hugenholtz P."/>
            <person name="Eisen J.A."/>
        </authorList>
    </citation>
    <scope>NUCLEOTIDE SEQUENCE [LARGE SCALE GENOMIC DNA]</scope>
    <source>
        <strain evidence="13 14">DSM 2912</strain>
    </source>
</reference>
<comment type="cofactor">
    <cofactor evidence="1 11">
        <name>pyridoxal 5'-phosphate</name>
        <dbReference type="ChEBI" id="CHEBI:597326"/>
    </cofactor>
</comment>
<evidence type="ECO:0000256" key="6">
    <source>
        <dbReference type="ARBA" id="ARBA00022605"/>
    </source>
</evidence>
<evidence type="ECO:0000259" key="12">
    <source>
        <dbReference type="Pfam" id="PF00155"/>
    </source>
</evidence>
<proteinExistence type="inferred from homology"/>
<dbReference type="KEGG" id="bts:Btus_0593"/>
<dbReference type="Gene3D" id="3.40.640.10">
    <property type="entry name" value="Type I PLP-dependent aspartate aminotransferase-like (Major domain)"/>
    <property type="match status" value="1"/>
</dbReference>
<keyword evidence="9 11" id="KW-0368">Histidine biosynthesis</keyword>
<dbReference type="Proteomes" id="UP000002368">
    <property type="component" value="Chromosome"/>
</dbReference>
<evidence type="ECO:0000256" key="11">
    <source>
        <dbReference type="HAMAP-Rule" id="MF_01023"/>
    </source>
</evidence>
<evidence type="ECO:0000256" key="5">
    <source>
        <dbReference type="ARBA" id="ARBA00022576"/>
    </source>
</evidence>
<evidence type="ECO:0000256" key="3">
    <source>
        <dbReference type="ARBA" id="ARBA00007970"/>
    </source>
</evidence>
<dbReference type="InterPro" id="IPR015422">
    <property type="entry name" value="PyrdxlP-dep_Trfase_small"/>
</dbReference>
<dbReference type="PANTHER" id="PTHR43643:SF6">
    <property type="entry name" value="HISTIDINOL-PHOSPHATE AMINOTRANSFERASE"/>
    <property type="match status" value="1"/>
</dbReference>
<dbReference type="CDD" id="cd00609">
    <property type="entry name" value="AAT_like"/>
    <property type="match status" value="1"/>
</dbReference>
<dbReference type="AlphaFoldDB" id="D5WUG8"/>
<dbReference type="RefSeq" id="WP_013074650.1">
    <property type="nucleotide sequence ID" value="NC_014098.1"/>
</dbReference>
<evidence type="ECO:0000313" key="14">
    <source>
        <dbReference type="Proteomes" id="UP000002368"/>
    </source>
</evidence>
<evidence type="ECO:0000256" key="1">
    <source>
        <dbReference type="ARBA" id="ARBA00001933"/>
    </source>
</evidence>
<comment type="subunit">
    <text evidence="4 11">Homodimer.</text>
</comment>
<sequence length="378" mass="41490">MAGIIGSRARPAIMGIEPYVPGKPIEEVQREFGLKDVVKLASNENPLGPSPKVQEVLVQAAANLHRYPDGGAVMLRRALAEFYGVPEAGVLMGNGSDELIKLIAESFVEPGDEVIVPSPSFSEYWFATQVMAGRTVAVPLDERFQYNPERILEAVTARTKLMYLCTPNNPTGTYIPEKTLTDLVRRVPDHVLVVLDEAYHEYVEAEDYGHGLPLLREGAPVVVLRTFSKLYALAALRVGYALADPEIIQVINRVREPFNVNAVAQAAAVAALGDEEHRRKSFEVNRAGKRQLYEGLEALGCRCVPTEANFILVEVPHSSTAVFESLLRRGVIVRDGAAFGLPRYLRISIGTEADNARLLEEMAEVFRTLDARPAGLAD</sequence>
<dbReference type="InterPro" id="IPR004839">
    <property type="entry name" value="Aminotransferase_I/II_large"/>
</dbReference>
<feature type="modified residue" description="N6-(pyridoxal phosphate)lysine" evidence="11">
    <location>
        <position position="229"/>
    </location>
</feature>
<dbReference type="PANTHER" id="PTHR43643">
    <property type="entry name" value="HISTIDINOL-PHOSPHATE AMINOTRANSFERASE 2"/>
    <property type="match status" value="1"/>
</dbReference>
<dbReference type="InterPro" id="IPR005861">
    <property type="entry name" value="HisP_aminotrans"/>
</dbReference>
<comment type="catalytic activity">
    <reaction evidence="10 11">
        <text>L-histidinol phosphate + 2-oxoglutarate = 3-(imidazol-4-yl)-2-oxopropyl phosphate + L-glutamate</text>
        <dbReference type="Rhea" id="RHEA:23744"/>
        <dbReference type="ChEBI" id="CHEBI:16810"/>
        <dbReference type="ChEBI" id="CHEBI:29985"/>
        <dbReference type="ChEBI" id="CHEBI:57766"/>
        <dbReference type="ChEBI" id="CHEBI:57980"/>
        <dbReference type="EC" id="2.6.1.9"/>
    </reaction>
</comment>
<dbReference type="Gene3D" id="3.90.1150.10">
    <property type="entry name" value="Aspartate Aminotransferase, domain 1"/>
    <property type="match status" value="1"/>
</dbReference>
<comment type="similarity">
    <text evidence="3 11">Belongs to the class-II pyridoxal-phosphate-dependent aminotransferase family. Histidinol-phosphate aminotransferase subfamily.</text>
</comment>
<evidence type="ECO:0000256" key="9">
    <source>
        <dbReference type="ARBA" id="ARBA00023102"/>
    </source>
</evidence>
<dbReference type="STRING" id="562970.Btus_0593"/>
<evidence type="ECO:0000313" key="13">
    <source>
        <dbReference type="EMBL" id="ADG05358.1"/>
    </source>
</evidence>
<dbReference type="UniPathway" id="UPA00031">
    <property type="reaction ID" value="UER00012"/>
</dbReference>
<evidence type="ECO:0000256" key="8">
    <source>
        <dbReference type="ARBA" id="ARBA00022898"/>
    </source>
</evidence>
<dbReference type="NCBIfam" id="TIGR01141">
    <property type="entry name" value="hisC"/>
    <property type="match status" value="1"/>
</dbReference>
<keyword evidence="7 11" id="KW-0808">Transferase</keyword>
<gene>
    <name evidence="11" type="primary">hisC</name>
    <name evidence="13" type="ordered locus">Btus_0593</name>
</gene>
<dbReference type="GO" id="GO:0000105">
    <property type="term" value="P:L-histidine biosynthetic process"/>
    <property type="evidence" value="ECO:0007669"/>
    <property type="project" value="UniProtKB-UniRule"/>
</dbReference>
<protein>
    <recommendedName>
        <fullName evidence="11">Histidinol-phosphate aminotransferase</fullName>
        <ecNumber evidence="11">2.6.1.9</ecNumber>
    </recommendedName>
    <alternativeName>
        <fullName evidence="11">Imidazole acetol-phosphate transaminase</fullName>
    </alternativeName>
</protein>
<dbReference type="eggNOG" id="COG0079">
    <property type="taxonomic scope" value="Bacteria"/>
</dbReference>